<name>A0ABX8IFX4_9GAMM</name>
<protein>
    <submittedName>
        <fullName evidence="1">Phytanoyl-CoA dioxygenase family protein</fullName>
    </submittedName>
</protein>
<dbReference type="RefSeq" id="WP_014577695.1">
    <property type="nucleotide sequence ID" value="NZ_CP076686.1"/>
</dbReference>
<accession>A0ABX8IFX4</accession>
<dbReference type="SUPFAM" id="SSF51197">
    <property type="entry name" value="Clavaminate synthase-like"/>
    <property type="match status" value="1"/>
</dbReference>
<dbReference type="EMBL" id="CP076686">
    <property type="protein sequence ID" value="QWV12181.1"/>
    <property type="molecule type" value="Genomic_DNA"/>
</dbReference>
<gene>
    <name evidence="1" type="ORF">KQ249_16100</name>
</gene>
<dbReference type="Gene3D" id="2.60.120.620">
    <property type="entry name" value="q2cbj1_9rhob like domain"/>
    <property type="match status" value="1"/>
</dbReference>
<reference evidence="1 2" key="1">
    <citation type="submission" date="2021-06" db="EMBL/GenBank/DDBJ databases">
        <title>Microbial metabolic specificity influences pelagic lipid remineralization.</title>
        <authorList>
            <person name="Behrendt L."/>
            <person name="Hunter J.E."/>
            <person name="Alcolombri U."/>
            <person name="Smriga S."/>
            <person name="Mincer T."/>
            <person name="Lowenstein D.P."/>
            <person name="Peaudecerf F.J."/>
            <person name="Fernandez V.I."/>
            <person name="Fredricks H."/>
            <person name="Almblad H."/>
            <person name="Harrison J.J."/>
            <person name="Stocker R."/>
            <person name="Van Mooy B.A.S."/>
        </authorList>
    </citation>
    <scope>NUCLEOTIDE SEQUENCE [LARGE SCALE GENOMIC DNA]</scope>
    <source>
        <strain evidence="1 2">HP15-B</strain>
    </source>
</reference>
<keyword evidence="1" id="KW-0560">Oxidoreductase</keyword>
<dbReference type="GeneID" id="78560983"/>
<evidence type="ECO:0000313" key="2">
    <source>
        <dbReference type="Proteomes" id="UP000683442"/>
    </source>
</evidence>
<sequence length="316" mass="36323">MNAAAVGRLKRVFESLSSKPGYTLMRGFARFSTLRLSIPFLRAAVLKIKGRSHRDSLELEGKETCFPDVDIDSVVSALRKDGVAFGFRLPDEVVQSIRSYAEEALCFADRAPAYGFKIEHRERAEEMLNKKILVAQYFNTLSENPEIARLAQDPTLKEIARRFLNSPPTFVGANLWWTFPVEATEEDRHRHAHKFHRDVDDFKFFKFFFYLTDVEKGDGAHVVVAGSQGKPPINGFFDRWNIRRYTDQEIAENYSPSQVKEIDGRAGDGFAEDTWCIHKGQTPVRKPRLLLQLQFALFDYNAMHDQRSQELLQRLA</sequence>
<dbReference type="Pfam" id="PF05721">
    <property type="entry name" value="PhyH"/>
    <property type="match status" value="1"/>
</dbReference>
<dbReference type="InterPro" id="IPR008775">
    <property type="entry name" value="Phytyl_CoA_dOase-like"/>
</dbReference>
<proteinExistence type="predicted"/>
<keyword evidence="2" id="KW-1185">Reference proteome</keyword>
<dbReference type="GO" id="GO:0051213">
    <property type="term" value="F:dioxygenase activity"/>
    <property type="evidence" value="ECO:0007669"/>
    <property type="project" value="UniProtKB-KW"/>
</dbReference>
<evidence type="ECO:0000313" key="1">
    <source>
        <dbReference type="EMBL" id="QWV12181.1"/>
    </source>
</evidence>
<dbReference type="Proteomes" id="UP000683442">
    <property type="component" value="Chromosome"/>
</dbReference>
<organism evidence="1 2">
    <name type="scientific">Marinobacter adhaerens</name>
    <dbReference type="NCBI Taxonomy" id="1033846"/>
    <lineage>
        <taxon>Bacteria</taxon>
        <taxon>Pseudomonadati</taxon>
        <taxon>Pseudomonadota</taxon>
        <taxon>Gammaproteobacteria</taxon>
        <taxon>Pseudomonadales</taxon>
        <taxon>Marinobacteraceae</taxon>
        <taxon>Marinobacter</taxon>
    </lineage>
</organism>
<keyword evidence="1" id="KW-0223">Dioxygenase</keyword>